<dbReference type="EMBL" id="KY684084">
    <property type="protein sequence ID" value="ARF09340.1"/>
    <property type="molecule type" value="Genomic_DNA"/>
</dbReference>
<gene>
    <name evidence="5" type="ORF">Catovirus_2_289</name>
</gene>
<dbReference type="InterPro" id="IPR012295">
    <property type="entry name" value="TBP_dom_sf"/>
</dbReference>
<organism evidence="5">
    <name type="scientific">Catovirus CTV1</name>
    <dbReference type="NCBI Taxonomy" id="1977631"/>
    <lineage>
        <taxon>Viruses</taxon>
        <taxon>Varidnaviria</taxon>
        <taxon>Bamfordvirae</taxon>
        <taxon>Nucleocytoviricota</taxon>
        <taxon>Megaviricetes</taxon>
        <taxon>Imitervirales</taxon>
        <taxon>Mimiviridae</taxon>
        <taxon>Klosneuvirinae</taxon>
        <taxon>Catovirus</taxon>
    </lineage>
</organism>
<keyword evidence="3" id="KW-0804">Transcription</keyword>
<dbReference type="GO" id="GO:0006352">
    <property type="term" value="P:DNA-templated transcription initiation"/>
    <property type="evidence" value="ECO:0007669"/>
    <property type="project" value="InterPro"/>
</dbReference>
<name>A0A1V0SC99_9VIRU</name>
<dbReference type="Gene3D" id="3.30.310.10">
    <property type="entry name" value="TATA-Binding Protein"/>
    <property type="match status" value="2"/>
</dbReference>
<reference evidence="5" key="1">
    <citation type="journal article" date="2017" name="Science">
        <title>Giant viruses with an expanded complement of translation system components.</title>
        <authorList>
            <person name="Schulz F."/>
            <person name="Yutin N."/>
            <person name="Ivanova N.N."/>
            <person name="Ortega D.R."/>
            <person name="Lee T.K."/>
            <person name="Vierheilig J."/>
            <person name="Daims H."/>
            <person name="Horn M."/>
            <person name="Wagner M."/>
            <person name="Jensen G.J."/>
            <person name="Kyrpides N.C."/>
            <person name="Koonin E.V."/>
            <person name="Woyke T."/>
        </authorList>
    </citation>
    <scope>NUCLEOTIDE SEQUENCE</scope>
    <source>
        <strain evidence="5">CTV1</strain>
    </source>
</reference>
<proteinExistence type="inferred from homology"/>
<dbReference type="GO" id="GO:0003677">
    <property type="term" value="F:DNA binding"/>
    <property type="evidence" value="ECO:0007669"/>
    <property type="project" value="UniProtKB-KW"/>
</dbReference>
<dbReference type="Pfam" id="PF00352">
    <property type="entry name" value="TBP"/>
    <property type="match status" value="1"/>
</dbReference>
<dbReference type="InterPro" id="IPR000814">
    <property type="entry name" value="TBP"/>
</dbReference>
<accession>A0A1V0SC99</accession>
<evidence type="ECO:0000256" key="4">
    <source>
        <dbReference type="SAM" id="Coils"/>
    </source>
</evidence>
<evidence type="ECO:0000256" key="2">
    <source>
        <dbReference type="ARBA" id="ARBA00023125"/>
    </source>
</evidence>
<sequence>MEYIDGHMDLTEVKQTKNNNNSITKVKEKMENLIDINCKPEDVTISTMTITCKLGTDFNVENICKYIDLSRNGVIEVVSGKDTRTLITKKCNNQKNKKGKREFYNQITLKVNTKKDKVVNIKLFINGSIQMTGCKSVEGSIEALEKLLESLKKEKAIINTETMKIEDKPFMSNASKLNVEHIHNYKVAMINSNFTIGFSVDRLKLFNCMTKDGLDATYDPIIHAGVIIRYNTGEKIISIFVFESGSIVITGAKGCVQINSAYNFINKYLLENYKNIVKSNNLSNSTILKYLDADINS</sequence>
<protein>
    <submittedName>
        <fullName evidence="5">TATA box binding protein</fullName>
    </submittedName>
</protein>
<keyword evidence="4" id="KW-0175">Coiled coil</keyword>
<keyword evidence="2" id="KW-0238">DNA-binding</keyword>
<evidence type="ECO:0000256" key="1">
    <source>
        <dbReference type="ARBA" id="ARBA00005560"/>
    </source>
</evidence>
<dbReference type="SUPFAM" id="SSF55945">
    <property type="entry name" value="TATA-box binding protein-like"/>
    <property type="match status" value="2"/>
</dbReference>
<comment type="similarity">
    <text evidence="1">Belongs to the TBP family.</text>
</comment>
<dbReference type="PANTHER" id="PTHR10126">
    <property type="entry name" value="TATA-BOX BINDING PROTEIN"/>
    <property type="match status" value="1"/>
</dbReference>
<evidence type="ECO:0000256" key="3">
    <source>
        <dbReference type="ARBA" id="ARBA00023163"/>
    </source>
</evidence>
<evidence type="ECO:0000313" key="5">
    <source>
        <dbReference type="EMBL" id="ARF09340.1"/>
    </source>
</evidence>
<feature type="coiled-coil region" evidence="4">
    <location>
        <begin position="134"/>
        <end position="168"/>
    </location>
</feature>